<feature type="region of interest" description="Disordered" evidence="1">
    <location>
        <begin position="1"/>
        <end position="21"/>
    </location>
</feature>
<proteinExistence type="predicted"/>
<keyword evidence="2" id="KW-0472">Membrane</keyword>
<dbReference type="InterPro" id="IPR022213">
    <property type="entry name" value="DUF3742"/>
</dbReference>
<accession>A0ABR4RAK5</accession>
<keyword evidence="2" id="KW-1133">Transmembrane helix</keyword>
<sequence length="138" mass="15723">MEQTEIGIPQQQETTMNTTTRTSTAERLGRAFGRGWRAYARGERRASNWLVFRGVPRAGATALVWVFKLVVLGVLLYVAFWFALVLLGVVVAGWAMNQHHPDEEGFELQYPTIEELRATPGYDPNLYNDTSHEMYQDD</sequence>
<keyword evidence="4" id="KW-1185">Reference proteome</keyword>
<evidence type="ECO:0000256" key="1">
    <source>
        <dbReference type="SAM" id="MobiDB-lite"/>
    </source>
</evidence>
<feature type="compositionally biased region" description="Polar residues" evidence="1">
    <location>
        <begin position="1"/>
        <end position="13"/>
    </location>
</feature>
<evidence type="ECO:0000256" key="2">
    <source>
        <dbReference type="SAM" id="Phobius"/>
    </source>
</evidence>
<organism evidence="3 4">
    <name type="scientific">Bordetella bronchiseptica 00-P-2796</name>
    <dbReference type="NCBI Taxonomy" id="1331199"/>
    <lineage>
        <taxon>Bacteria</taxon>
        <taxon>Pseudomonadati</taxon>
        <taxon>Pseudomonadota</taxon>
        <taxon>Betaproteobacteria</taxon>
        <taxon>Burkholderiales</taxon>
        <taxon>Alcaligenaceae</taxon>
        <taxon>Bordetella</taxon>
    </lineage>
</organism>
<name>A0ABR4RAK5_BORBO</name>
<gene>
    <name evidence="3" type="ORF">L490_5349</name>
</gene>
<comment type="caution">
    <text evidence="3">The sequence shown here is derived from an EMBL/GenBank/DDBJ whole genome shotgun (WGS) entry which is preliminary data.</text>
</comment>
<dbReference type="EMBL" id="JGWH01000158">
    <property type="protein sequence ID" value="KCV31766.1"/>
    <property type="molecule type" value="Genomic_DNA"/>
</dbReference>
<evidence type="ECO:0000313" key="3">
    <source>
        <dbReference type="EMBL" id="KCV31766.1"/>
    </source>
</evidence>
<feature type="transmembrane region" description="Helical" evidence="2">
    <location>
        <begin position="62"/>
        <end position="95"/>
    </location>
</feature>
<protein>
    <submittedName>
        <fullName evidence="3">PF12553 family protein</fullName>
    </submittedName>
</protein>
<keyword evidence="2" id="KW-0812">Transmembrane</keyword>
<dbReference type="Pfam" id="PF12553">
    <property type="entry name" value="DUF3742"/>
    <property type="match status" value="1"/>
</dbReference>
<dbReference type="Proteomes" id="UP000025756">
    <property type="component" value="Unassembled WGS sequence"/>
</dbReference>
<reference evidence="3 4" key="1">
    <citation type="submission" date="2014-03" db="EMBL/GenBank/DDBJ databases">
        <title>Genome sequence of Bordetella bronchiseptica.</title>
        <authorList>
            <person name="Harvill E."/>
            <person name="Goodfield L.L."/>
            <person name="Ivanov Y.V."/>
            <person name="Meyer J.A."/>
            <person name="Muse S.J."/>
            <person name="Jacobs N."/>
            <person name="Bendor L."/>
            <person name="Smallridge W.E."/>
            <person name="Brinkac L.M."/>
            <person name="Sanka R."/>
            <person name="Kim M."/>
            <person name="Losada L."/>
        </authorList>
    </citation>
    <scope>NUCLEOTIDE SEQUENCE [LARGE SCALE GENOMIC DNA]</scope>
    <source>
        <strain evidence="3 4">00-P-2796</strain>
    </source>
</reference>
<evidence type="ECO:0000313" key="4">
    <source>
        <dbReference type="Proteomes" id="UP000025756"/>
    </source>
</evidence>